<comment type="cofactor">
    <cofactor evidence="1 8">
        <name>thiamine diphosphate</name>
        <dbReference type="ChEBI" id="CHEBI:58937"/>
    </cofactor>
</comment>
<dbReference type="FunFam" id="3.40.50.970:FF:000013">
    <property type="entry name" value="Pyruvate dehydrogenase E1 component subunit alpha"/>
    <property type="match status" value="1"/>
</dbReference>
<sequence>MQKITKEVYLKWYEDMLFWRKFEDKLAAVYIQQKVRGFLHLYNGQEAVLAGALHAMDLTKDKMITAYRNHVQPIGMGVDPKRVMAELFGKATGTSMGLGGSMHIFSKEFRFYGGHGIVGGQIPLGAGIAFGDKYHDKDAVTICCFGDGAARQGSLHETFNLAMLWNLPVVFVCENNGYAMGTSVARTANHTDIWKLGLGYDMPSGPVDGMNPIKVAEAFDEAIQRARKGGGPSFLEVKTYRYRGHSMSDAQHYRTKDEVAEYKKIDPITQVKDIILENKYATEADLKAIDKDVKKRVAECEKFADESPYPEKNVMYDVVYEQEDYPFIDHKIK</sequence>
<feature type="domain" description="Dehydrogenase E1 component" evidence="9">
    <location>
        <begin position="15"/>
        <end position="311"/>
    </location>
</feature>
<evidence type="ECO:0000256" key="7">
    <source>
        <dbReference type="ARBA" id="ARBA00023317"/>
    </source>
</evidence>
<dbReference type="AlphaFoldDB" id="A0A1G8HSM9"/>
<proteinExistence type="predicted"/>
<evidence type="ECO:0000256" key="3">
    <source>
        <dbReference type="ARBA" id="ARBA00012281"/>
    </source>
</evidence>
<dbReference type="NCBIfam" id="TIGR03182">
    <property type="entry name" value="PDH_E1_alph_y"/>
    <property type="match status" value="1"/>
</dbReference>
<dbReference type="GO" id="GO:0004739">
    <property type="term" value="F:pyruvate dehydrogenase (acetyl-transferring) activity"/>
    <property type="evidence" value="ECO:0007669"/>
    <property type="project" value="UniProtKB-UniRule"/>
</dbReference>
<evidence type="ECO:0000256" key="2">
    <source>
        <dbReference type="ARBA" id="ARBA00011870"/>
    </source>
</evidence>
<dbReference type="Proteomes" id="UP000199492">
    <property type="component" value="Unassembled WGS sequence"/>
</dbReference>
<comment type="subunit">
    <text evidence="2 8">Heterodimer of an alpha and a beta chain.</text>
</comment>
<dbReference type="EMBL" id="FNCZ01000007">
    <property type="protein sequence ID" value="SDI09500.1"/>
    <property type="molecule type" value="Genomic_DNA"/>
</dbReference>
<gene>
    <name evidence="8" type="primary">pdhA</name>
    <name evidence="10" type="ORF">SAMN04489796_10734</name>
</gene>
<comment type="catalytic activity">
    <reaction evidence="8">
        <text>N(6)-[(R)-lipoyl]-L-lysyl-[protein] + pyruvate + H(+) = N(6)-[(R)-S(8)-acetyldihydrolipoyl]-L-lysyl-[protein] + CO2</text>
        <dbReference type="Rhea" id="RHEA:19189"/>
        <dbReference type="Rhea" id="RHEA-COMP:10474"/>
        <dbReference type="Rhea" id="RHEA-COMP:10478"/>
        <dbReference type="ChEBI" id="CHEBI:15361"/>
        <dbReference type="ChEBI" id="CHEBI:15378"/>
        <dbReference type="ChEBI" id="CHEBI:16526"/>
        <dbReference type="ChEBI" id="CHEBI:83099"/>
        <dbReference type="ChEBI" id="CHEBI:83111"/>
        <dbReference type="EC" id="1.2.4.1"/>
    </reaction>
</comment>
<organism evidence="10 11">
    <name type="scientific">Winogradskyella thalassocola</name>
    <dbReference type="NCBI Taxonomy" id="262004"/>
    <lineage>
        <taxon>Bacteria</taxon>
        <taxon>Pseudomonadati</taxon>
        <taxon>Bacteroidota</taxon>
        <taxon>Flavobacteriia</taxon>
        <taxon>Flavobacteriales</taxon>
        <taxon>Flavobacteriaceae</taxon>
        <taxon>Winogradskyella</taxon>
    </lineage>
</organism>
<evidence type="ECO:0000259" key="9">
    <source>
        <dbReference type="Pfam" id="PF00676"/>
    </source>
</evidence>
<dbReference type="SUPFAM" id="SSF52518">
    <property type="entry name" value="Thiamin diphosphate-binding fold (THDP-binding)"/>
    <property type="match status" value="1"/>
</dbReference>
<keyword evidence="11" id="KW-1185">Reference proteome</keyword>
<dbReference type="STRING" id="262004.SAMN04489796_10734"/>
<dbReference type="Pfam" id="PF00676">
    <property type="entry name" value="E1_dh"/>
    <property type="match status" value="1"/>
</dbReference>
<keyword evidence="7 8" id="KW-0670">Pyruvate</keyword>
<dbReference type="PANTHER" id="PTHR11516:SF60">
    <property type="entry name" value="PYRUVATE DEHYDROGENASE E1 COMPONENT SUBUNIT ALPHA"/>
    <property type="match status" value="1"/>
</dbReference>
<evidence type="ECO:0000313" key="11">
    <source>
        <dbReference type="Proteomes" id="UP000199492"/>
    </source>
</evidence>
<keyword evidence="6 8" id="KW-0786">Thiamine pyrophosphate</keyword>
<evidence type="ECO:0000256" key="4">
    <source>
        <dbReference type="ARBA" id="ARBA00014159"/>
    </source>
</evidence>
<evidence type="ECO:0000256" key="1">
    <source>
        <dbReference type="ARBA" id="ARBA00001964"/>
    </source>
</evidence>
<accession>A0A1G8HSM9</accession>
<dbReference type="InterPro" id="IPR050642">
    <property type="entry name" value="PDH_E1_Alpha_Subunit"/>
</dbReference>
<evidence type="ECO:0000313" key="10">
    <source>
        <dbReference type="EMBL" id="SDI09500.1"/>
    </source>
</evidence>
<dbReference type="CDD" id="cd02000">
    <property type="entry name" value="TPP_E1_PDC_ADC_BCADC"/>
    <property type="match status" value="1"/>
</dbReference>
<keyword evidence="5 8" id="KW-0560">Oxidoreductase</keyword>
<reference evidence="11" key="1">
    <citation type="submission" date="2016-10" db="EMBL/GenBank/DDBJ databases">
        <authorList>
            <person name="Varghese N."/>
            <person name="Submissions S."/>
        </authorList>
    </citation>
    <scope>NUCLEOTIDE SEQUENCE [LARGE SCALE GENOMIC DNA]</scope>
    <source>
        <strain evidence="11">DSM 15363</strain>
    </source>
</reference>
<dbReference type="Gene3D" id="3.40.50.970">
    <property type="match status" value="1"/>
</dbReference>
<dbReference type="InterPro" id="IPR029061">
    <property type="entry name" value="THDP-binding"/>
</dbReference>
<name>A0A1G8HSM9_9FLAO</name>
<dbReference type="EC" id="1.2.4.1" evidence="3 8"/>
<dbReference type="RefSeq" id="WP_092469337.1">
    <property type="nucleotide sequence ID" value="NZ_FNCZ01000007.1"/>
</dbReference>
<dbReference type="GO" id="GO:0006086">
    <property type="term" value="P:pyruvate decarboxylation to acetyl-CoA"/>
    <property type="evidence" value="ECO:0007669"/>
    <property type="project" value="InterPro"/>
</dbReference>
<protein>
    <recommendedName>
        <fullName evidence="4 8">Pyruvate dehydrogenase E1 component subunit alpha</fullName>
        <ecNumber evidence="3 8">1.2.4.1</ecNumber>
    </recommendedName>
</protein>
<evidence type="ECO:0000256" key="8">
    <source>
        <dbReference type="RuleBase" id="RU361139"/>
    </source>
</evidence>
<dbReference type="InterPro" id="IPR001017">
    <property type="entry name" value="DH_E1"/>
</dbReference>
<comment type="function">
    <text evidence="8">The pyruvate dehydrogenase complex catalyzes the overall conversion of pyruvate to acetyl-CoA and CO(2).</text>
</comment>
<dbReference type="PANTHER" id="PTHR11516">
    <property type="entry name" value="PYRUVATE DEHYDROGENASE E1 COMPONENT, ALPHA SUBUNIT BACTERIAL AND ORGANELLAR"/>
    <property type="match status" value="1"/>
</dbReference>
<evidence type="ECO:0000256" key="6">
    <source>
        <dbReference type="ARBA" id="ARBA00023052"/>
    </source>
</evidence>
<evidence type="ECO:0000256" key="5">
    <source>
        <dbReference type="ARBA" id="ARBA00023002"/>
    </source>
</evidence>
<dbReference type="InterPro" id="IPR017597">
    <property type="entry name" value="Pyrv_DH_E1_asu_subgrp-y"/>
</dbReference>
<dbReference type="OrthoDB" id="9766715at2"/>